<evidence type="ECO:0000313" key="11">
    <source>
        <dbReference type="Proteomes" id="UP000218677"/>
    </source>
</evidence>
<dbReference type="Gene3D" id="1.10.4100.10">
    <property type="entry name" value="2-methylcitrate dehydratase PrpD"/>
    <property type="match status" value="1"/>
</dbReference>
<protein>
    <recommendedName>
        <fullName evidence="6">acylphosphatase</fullName>
        <ecNumber evidence="6">3.6.1.7</ecNumber>
    </recommendedName>
</protein>
<dbReference type="Pfam" id="PF08443">
    <property type="entry name" value="RimK"/>
    <property type="match status" value="1"/>
</dbReference>
<dbReference type="GO" id="GO:0016829">
    <property type="term" value="F:lyase activity"/>
    <property type="evidence" value="ECO:0007669"/>
    <property type="project" value="InterPro"/>
</dbReference>
<evidence type="ECO:0000256" key="1">
    <source>
        <dbReference type="ARBA" id="ARBA00006174"/>
    </source>
</evidence>
<comment type="similarity">
    <text evidence="1">Belongs to the PrpD family.</text>
</comment>
<dbReference type="GO" id="GO:0005524">
    <property type="term" value="F:ATP binding"/>
    <property type="evidence" value="ECO:0007669"/>
    <property type="project" value="UniProtKB-UniRule"/>
</dbReference>
<dbReference type="GO" id="GO:0046872">
    <property type="term" value="F:metal ion binding"/>
    <property type="evidence" value="ECO:0007669"/>
    <property type="project" value="InterPro"/>
</dbReference>
<evidence type="ECO:0000256" key="4">
    <source>
        <dbReference type="ARBA" id="ARBA00022840"/>
    </source>
</evidence>
<evidence type="ECO:0000256" key="2">
    <source>
        <dbReference type="ARBA" id="ARBA00022598"/>
    </source>
</evidence>
<organism evidence="10 11">
    <name type="scientific">Vreelandella nigrificans</name>
    <dbReference type="NCBI Taxonomy" id="2042704"/>
    <lineage>
        <taxon>Bacteria</taxon>
        <taxon>Pseudomonadati</taxon>
        <taxon>Pseudomonadota</taxon>
        <taxon>Gammaproteobacteria</taxon>
        <taxon>Oceanospirillales</taxon>
        <taxon>Halomonadaceae</taxon>
        <taxon>Vreelandella</taxon>
    </lineage>
</organism>
<dbReference type="Pfam" id="PF01071">
    <property type="entry name" value="GARS_A"/>
    <property type="match status" value="1"/>
</dbReference>
<accession>A0A2A4HGB7</accession>
<keyword evidence="2" id="KW-0436">Ligase</keyword>
<gene>
    <name evidence="10" type="ORF">CPA45_20170</name>
</gene>
<dbReference type="EMBL" id="NWUX01000028">
    <property type="protein sequence ID" value="PCF93842.1"/>
    <property type="molecule type" value="Genomic_DNA"/>
</dbReference>
<dbReference type="InterPro" id="IPR045337">
    <property type="entry name" value="MmgE_PrpD_C"/>
</dbReference>
<dbReference type="SUPFAM" id="SSF56059">
    <property type="entry name" value="Glutathione synthetase ATP-binding domain-like"/>
    <property type="match status" value="2"/>
</dbReference>
<keyword evidence="11" id="KW-1185">Reference proteome</keyword>
<evidence type="ECO:0000259" key="9">
    <source>
        <dbReference type="PROSITE" id="PS51160"/>
    </source>
</evidence>
<dbReference type="EC" id="3.6.1.7" evidence="6"/>
<dbReference type="InterPro" id="IPR013651">
    <property type="entry name" value="ATP-grasp_RimK-type"/>
</dbReference>
<dbReference type="Gene3D" id="3.30.1490.20">
    <property type="entry name" value="ATP-grasp fold, A domain"/>
    <property type="match status" value="1"/>
</dbReference>
<evidence type="ECO:0000256" key="7">
    <source>
        <dbReference type="RuleBase" id="RU004168"/>
    </source>
</evidence>
<dbReference type="Gene3D" id="3.30.1330.120">
    <property type="entry name" value="2-methylcitrate dehydratase PrpD"/>
    <property type="match status" value="1"/>
</dbReference>
<feature type="domain" description="ATP-grasp" evidence="8">
    <location>
        <begin position="451"/>
        <end position="706"/>
    </location>
</feature>
<dbReference type="InterPro" id="IPR042183">
    <property type="entry name" value="MmgE/PrpD_sf_1"/>
</dbReference>
<evidence type="ECO:0000256" key="5">
    <source>
        <dbReference type="PROSITE-ProRule" id="PRU00409"/>
    </source>
</evidence>
<keyword evidence="3 5" id="KW-0547">Nucleotide-binding</keyword>
<dbReference type="InterPro" id="IPR036046">
    <property type="entry name" value="Acylphosphatase-like_dom_sf"/>
</dbReference>
<dbReference type="OrthoDB" id="6166677at2"/>
<feature type="domain" description="ATP-grasp" evidence="8">
    <location>
        <begin position="101"/>
        <end position="358"/>
    </location>
</feature>
<keyword evidence="6" id="KW-0378">Hydrolase</keyword>
<feature type="active site" evidence="6">
    <location>
        <position position="842"/>
    </location>
</feature>
<dbReference type="PANTHER" id="PTHR16943">
    <property type="entry name" value="2-METHYLCITRATE DEHYDRATASE-RELATED"/>
    <property type="match status" value="1"/>
</dbReference>
<feature type="active site" evidence="6">
    <location>
        <position position="860"/>
    </location>
</feature>
<proteinExistence type="inferred from homology"/>
<comment type="catalytic activity">
    <reaction evidence="6">
        <text>an acyl phosphate + H2O = a carboxylate + phosphate + H(+)</text>
        <dbReference type="Rhea" id="RHEA:14965"/>
        <dbReference type="ChEBI" id="CHEBI:15377"/>
        <dbReference type="ChEBI" id="CHEBI:15378"/>
        <dbReference type="ChEBI" id="CHEBI:29067"/>
        <dbReference type="ChEBI" id="CHEBI:43474"/>
        <dbReference type="ChEBI" id="CHEBI:59918"/>
        <dbReference type="EC" id="3.6.1.7"/>
    </reaction>
</comment>
<dbReference type="GO" id="GO:0016874">
    <property type="term" value="F:ligase activity"/>
    <property type="evidence" value="ECO:0007669"/>
    <property type="project" value="UniProtKB-KW"/>
</dbReference>
<dbReference type="Gene3D" id="3.30.470.20">
    <property type="entry name" value="ATP-grasp fold, B domain"/>
    <property type="match status" value="3"/>
</dbReference>
<sequence length="1386" mass="153370">MVFGDNMIELSKKTSDLDVVLKLLSEKTYELDVDRSKFKKFDLSSQSRFVAIAAEEKGYDVEVYSKRLYSFEKSGVKSLMWLMSNTPVPAFYMAKSKYLTKEILKRGGVSVPSGSIILKTKEEALNYFYDCETPQVVKPSRGAEGHGVRVNIQSEKYLLEAIDNIKALSEKGVCDDNFVIEDYFEGRDVRLVVVGDKVASALVREPASVEGDGKSSIKDLVDLKNLVRKKSVSKAKIKLTESTERALLKQGYTFDSVIPHGKRVFLDDRGNVSAGADAITILPYVHPSYLELALRVKELFPELDYIGVDFLIKDFTKPASNENYSVIEVNARPALTGSMYPTHGDPVDVASLIVDYHHSVNANKKKRLGNDHVSPPISYKVDCNSYPSSLLNMRLIIEAAFRRGLNVHSFNTRIFEVYGNGDEPKVHFRRGISSLTSTSSKAVMDDKHLTKKILGREGINVPAANLYGNDNIEEALIFANKLNYSVVVKPNSGRGGKCVFVDLKNSDEVRKSISNILKTGYQDYLIEEKVSGSDFRIFVVAGEIKAVAKRVPANVVGNGIQSVRELVDEKNNKRLQNPYLKKSLISLDDEASDYLALAGYDFDSVPKSGEFLRLRGAANVSSGGDCIDVTEYIHTDFKNIARKAYSSLGYPLHFGLDLFCESISEPAKKQSWNVLEINASPDFGMHHFPSIGTERDVAGEVIESIYNSRCLSSALIQNKYFKIVGMEVASSHLEELWLNGCEYGLTGGVFRSDENSLLMITKGTHSAINAFCKKVAKTLGVEVTNASNAEVDVFLKGYSSDQVRSLDNVFVLDDSVNVSLEEEHRDSLYFVLEGKVTNVGFRRWIKNKAKALEIKGWVRNIGDNKIEGLFQGVNDRVRALLNSCAAGPEKSSVKRILTTNLDEKSCDDFLIVNTAQSEYISEQELETYLQPERAALFSLFPANSIDAKRSEIYNYVNALSYDDLSKHDVERVKLLLLDALGLLYLASVDERMDNVRKIGLQLGGEGGDSTVLGINARLSGPAAAFVNAAYMQLHDFNDGHRIAAARSGDPHPGRVVIPAALAEAQSLKVNGKQLITAIALGYDIATKIRGRRPNRPKSPQYAVSAVSSKLRNFTVPQISSALGYSGYLSASGFGQQASGTDKNFLIRGFQAYSGLVGPRIALTGQSGPKIEFDIKRTLPFLLSEAGSGFEVSNTYVKPYPTCRMIHSSIEALEGALSELKINHKSIQNIVVRQLPAGMYVAKRKPSPGINYKKAQFNMYYCLARYAVDRELTVKQFSDEKLKDAEVYDLVNKIEVVRSPELARGYPLKKRTTVVEVATVDGRTSVFKVDLASGNEVTLDRDLVANKFFQNCSGVITHEAAEEIYEKVMSIDSVDDVSFFLSELKVC</sequence>
<evidence type="ECO:0000259" key="8">
    <source>
        <dbReference type="PROSITE" id="PS50975"/>
    </source>
</evidence>
<dbReference type="InterPro" id="IPR042188">
    <property type="entry name" value="MmgE/PrpD_sf_2"/>
</dbReference>
<evidence type="ECO:0000256" key="6">
    <source>
        <dbReference type="PROSITE-ProRule" id="PRU00520"/>
    </source>
</evidence>
<comment type="caution">
    <text evidence="10">The sequence shown here is derived from an EMBL/GenBank/DDBJ whole genome shotgun (WGS) entry which is preliminary data.</text>
</comment>
<dbReference type="Pfam" id="PF19305">
    <property type="entry name" value="MmgE_PrpD_C"/>
    <property type="match status" value="1"/>
</dbReference>
<dbReference type="PANTHER" id="PTHR16943:SF8">
    <property type="entry name" value="2-METHYLCITRATE DEHYDRATASE"/>
    <property type="match status" value="1"/>
</dbReference>
<dbReference type="Pfam" id="PF00708">
    <property type="entry name" value="Acylphosphatase"/>
    <property type="match status" value="1"/>
</dbReference>
<dbReference type="GO" id="GO:0003998">
    <property type="term" value="F:acylphosphatase activity"/>
    <property type="evidence" value="ECO:0007669"/>
    <property type="project" value="UniProtKB-EC"/>
</dbReference>
<dbReference type="InterPro" id="IPR036148">
    <property type="entry name" value="MmgE/PrpD_sf"/>
</dbReference>
<feature type="domain" description="Acylphosphatase-like" evidence="9">
    <location>
        <begin position="827"/>
        <end position="913"/>
    </location>
</feature>
<dbReference type="PROSITE" id="PS50975">
    <property type="entry name" value="ATP_GRASP"/>
    <property type="match status" value="2"/>
</dbReference>
<dbReference type="InterPro" id="IPR045336">
    <property type="entry name" value="MmgE_PrpD_N"/>
</dbReference>
<dbReference type="PROSITE" id="PS51160">
    <property type="entry name" value="ACYLPHOSPHATASE_3"/>
    <property type="match status" value="1"/>
</dbReference>
<dbReference type="InterPro" id="IPR005656">
    <property type="entry name" value="MmgE_PrpD"/>
</dbReference>
<comment type="similarity">
    <text evidence="7">Belongs to the acylphosphatase family.</text>
</comment>
<name>A0A2A4HGB7_9GAMM</name>
<keyword evidence="4 5" id="KW-0067">ATP-binding</keyword>
<dbReference type="SUPFAM" id="SSF54975">
    <property type="entry name" value="Acylphosphatase/BLUF domain-like"/>
    <property type="match status" value="1"/>
</dbReference>
<dbReference type="InterPro" id="IPR013815">
    <property type="entry name" value="ATP_grasp_subdomain_1"/>
</dbReference>
<dbReference type="SUPFAM" id="SSF103378">
    <property type="entry name" value="2-methylcitrate dehydratase PrpD"/>
    <property type="match status" value="1"/>
</dbReference>
<dbReference type="InterPro" id="IPR011761">
    <property type="entry name" value="ATP-grasp"/>
</dbReference>
<reference evidence="11" key="1">
    <citation type="submission" date="2017-09" db="EMBL/GenBank/DDBJ databases">
        <authorList>
            <person name="Cho G.-S."/>
            <person name="Oguntoyinbo F.A."/>
            <person name="Cnockaert M."/>
            <person name="Kabisch J."/>
            <person name="Neve H."/>
            <person name="Bockelmann W."/>
            <person name="Wenning M."/>
            <person name="Franz C.M."/>
            <person name="Vandamme P."/>
        </authorList>
    </citation>
    <scope>NUCLEOTIDE SEQUENCE [LARGE SCALE GENOMIC DNA]</scope>
    <source>
        <strain evidence="11">MBT G8648</strain>
    </source>
</reference>
<dbReference type="InterPro" id="IPR001792">
    <property type="entry name" value="Acylphosphatase-like_dom"/>
</dbReference>
<evidence type="ECO:0000256" key="3">
    <source>
        <dbReference type="ARBA" id="ARBA00022741"/>
    </source>
</evidence>
<dbReference type="Gene3D" id="3.30.70.100">
    <property type="match status" value="1"/>
</dbReference>
<dbReference type="Proteomes" id="UP000218677">
    <property type="component" value="Unassembled WGS sequence"/>
</dbReference>
<evidence type="ECO:0000313" key="10">
    <source>
        <dbReference type="EMBL" id="PCF93842.1"/>
    </source>
</evidence>
<dbReference type="InterPro" id="IPR020561">
    <property type="entry name" value="PRibGlycinamid_synth_ATP-grasp"/>
</dbReference>
<dbReference type="Pfam" id="PF03972">
    <property type="entry name" value="MmgE_PrpD_N"/>
    <property type="match status" value="1"/>
</dbReference>